<evidence type="ECO:0000313" key="2">
    <source>
        <dbReference type="Proteomes" id="UP001056120"/>
    </source>
</evidence>
<keyword evidence="2" id="KW-1185">Reference proteome</keyword>
<sequence length="174" mass="19534">MDSQRYDELHGSNNWAGLLDPLDLDIRKLLLGYGDLSSASERAFNNDEGSMYNGYSYYGKSSFFKGVMPPWADSKYQVTSFICATAYVDSILPLLSPNMSHEGSEFDSNWMGYVAISSDDFSKFIGRREICMVWRGTETTYEWIDDIAGAEQVPAEPLLCGSYYGKGLHHVNTP</sequence>
<accession>A0ACB9EWT6</accession>
<dbReference type="Proteomes" id="UP001056120">
    <property type="component" value="Linkage Group LG17"/>
</dbReference>
<name>A0ACB9EWT6_9ASTR</name>
<reference evidence="2" key="1">
    <citation type="journal article" date="2022" name="Mol. Ecol. Resour.">
        <title>The genomes of chicory, endive, great burdock and yacon provide insights into Asteraceae palaeo-polyploidization history and plant inulin production.</title>
        <authorList>
            <person name="Fan W."/>
            <person name="Wang S."/>
            <person name="Wang H."/>
            <person name="Wang A."/>
            <person name="Jiang F."/>
            <person name="Liu H."/>
            <person name="Zhao H."/>
            <person name="Xu D."/>
            <person name="Zhang Y."/>
        </authorList>
    </citation>
    <scope>NUCLEOTIDE SEQUENCE [LARGE SCALE GENOMIC DNA]</scope>
    <source>
        <strain evidence="2">cv. Yunnan</strain>
    </source>
</reference>
<protein>
    <submittedName>
        <fullName evidence="1">Uncharacterized protein</fullName>
    </submittedName>
</protein>
<gene>
    <name evidence="1" type="ORF">L1987_53485</name>
</gene>
<dbReference type="EMBL" id="CM042034">
    <property type="protein sequence ID" value="KAI3763038.1"/>
    <property type="molecule type" value="Genomic_DNA"/>
</dbReference>
<organism evidence="1 2">
    <name type="scientific">Smallanthus sonchifolius</name>
    <dbReference type="NCBI Taxonomy" id="185202"/>
    <lineage>
        <taxon>Eukaryota</taxon>
        <taxon>Viridiplantae</taxon>
        <taxon>Streptophyta</taxon>
        <taxon>Embryophyta</taxon>
        <taxon>Tracheophyta</taxon>
        <taxon>Spermatophyta</taxon>
        <taxon>Magnoliopsida</taxon>
        <taxon>eudicotyledons</taxon>
        <taxon>Gunneridae</taxon>
        <taxon>Pentapetalae</taxon>
        <taxon>asterids</taxon>
        <taxon>campanulids</taxon>
        <taxon>Asterales</taxon>
        <taxon>Asteraceae</taxon>
        <taxon>Asteroideae</taxon>
        <taxon>Heliantheae alliance</taxon>
        <taxon>Millerieae</taxon>
        <taxon>Smallanthus</taxon>
    </lineage>
</organism>
<proteinExistence type="predicted"/>
<comment type="caution">
    <text evidence="1">The sequence shown here is derived from an EMBL/GenBank/DDBJ whole genome shotgun (WGS) entry which is preliminary data.</text>
</comment>
<reference evidence="1 2" key="2">
    <citation type="journal article" date="2022" name="Mol. Ecol. Resour.">
        <title>The genomes of chicory, endive, great burdock and yacon provide insights into Asteraceae paleo-polyploidization history and plant inulin production.</title>
        <authorList>
            <person name="Fan W."/>
            <person name="Wang S."/>
            <person name="Wang H."/>
            <person name="Wang A."/>
            <person name="Jiang F."/>
            <person name="Liu H."/>
            <person name="Zhao H."/>
            <person name="Xu D."/>
            <person name="Zhang Y."/>
        </authorList>
    </citation>
    <scope>NUCLEOTIDE SEQUENCE [LARGE SCALE GENOMIC DNA]</scope>
    <source>
        <strain evidence="2">cv. Yunnan</strain>
        <tissue evidence="1">Leaves</tissue>
    </source>
</reference>
<evidence type="ECO:0000313" key="1">
    <source>
        <dbReference type="EMBL" id="KAI3763038.1"/>
    </source>
</evidence>